<name>C1EC14_MICCC</name>
<dbReference type="AlphaFoldDB" id="C1EC14"/>
<feature type="compositionally biased region" description="Basic and acidic residues" evidence="1">
    <location>
        <begin position="546"/>
        <end position="569"/>
    </location>
</feature>
<protein>
    <submittedName>
        <fullName evidence="2">Uncharacterized protein</fullName>
    </submittedName>
</protein>
<feature type="compositionally biased region" description="Basic and acidic residues" evidence="1">
    <location>
        <begin position="355"/>
        <end position="369"/>
    </location>
</feature>
<feature type="compositionally biased region" description="Low complexity" evidence="1">
    <location>
        <begin position="494"/>
        <end position="512"/>
    </location>
</feature>
<dbReference type="OMA" id="VMIREEA"/>
<feature type="region of interest" description="Disordered" evidence="1">
    <location>
        <begin position="125"/>
        <end position="144"/>
    </location>
</feature>
<evidence type="ECO:0000313" key="2">
    <source>
        <dbReference type="EMBL" id="ACO65817.1"/>
    </source>
</evidence>
<keyword evidence="3" id="KW-1185">Reference proteome</keyword>
<dbReference type="KEGG" id="mis:MICPUN_50537"/>
<accession>C1EC14</accession>
<dbReference type="GeneID" id="8246117"/>
<evidence type="ECO:0000313" key="3">
    <source>
        <dbReference type="Proteomes" id="UP000002009"/>
    </source>
</evidence>
<organism evidence="2 3">
    <name type="scientific">Micromonas commoda (strain RCC299 / NOUM17 / CCMP2709)</name>
    <name type="common">Picoplanktonic green alga</name>
    <dbReference type="NCBI Taxonomy" id="296587"/>
    <lineage>
        <taxon>Eukaryota</taxon>
        <taxon>Viridiplantae</taxon>
        <taxon>Chlorophyta</taxon>
        <taxon>Mamiellophyceae</taxon>
        <taxon>Mamiellales</taxon>
        <taxon>Mamiellaceae</taxon>
        <taxon>Micromonas</taxon>
    </lineage>
</organism>
<proteinExistence type="predicted"/>
<feature type="region of interest" description="Disordered" evidence="1">
    <location>
        <begin position="16"/>
        <end position="39"/>
    </location>
</feature>
<feature type="region of interest" description="Disordered" evidence="1">
    <location>
        <begin position="486"/>
        <end position="594"/>
    </location>
</feature>
<feature type="region of interest" description="Disordered" evidence="1">
    <location>
        <begin position="204"/>
        <end position="259"/>
    </location>
</feature>
<gene>
    <name evidence="2" type="ORF">MICPUN_50537</name>
</gene>
<evidence type="ECO:0000256" key="1">
    <source>
        <dbReference type="SAM" id="MobiDB-lite"/>
    </source>
</evidence>
<sequence length="594" mass="62332">MDEVRSIRAAVKSLAPVVGAPSATAPPSPIKDGPNETEEAKEAITAALRTELDALKRRVENLAGIASTSKSAEAAANEASKMAKSSMRAVENIEGEMKKLAVKADDAIASAASALAAAAAAAEDAAAAAESADTADQPKTDGSSIALSVDDVAARVDALQHELKETAVIVQTNAEGIAFLGQQTMHTAKKDDVEELRASVNKTAERARKETDALKAATQASLEELEGRTKKLERGARRQSENREATPSAPAPAVETVSPQAVSALEKRMAALEASTAATPLSSEAKDVAAGGDVKERVEKFESVASELTARVERLQEAVGVEMLAHMKRLDAKLKTVEQSLGEVKQQGTPTNAAAKHESGKPGKLDRANAARLASAEKTAAESRSTAEDAAEKAKLASEKAKAALAAVAEHAATTERVKEAEAKMRELAGEIEKFRADVAEMEMSSATNTADVVAIEGEWASARRHLKDLEQSVWKSMVMIREEAGVGTPSSDAGAATPATPATAPAVTAGTPLGGSTGRTPETPMSSFRALFSRGRRTSTVPRSTESDSARRLRARRTESPERRDVARSEAVIEALDMGSPTRPARRSANRER</sequence>
<feature type="region of interest" description="Disordered" evidence="1">
    <location>
        <begin position="342"/>
        <end position="387"/>
    </location>
</feature>
<feature type="compositionally biased region" description="Basic and acidic residues" evidence="1">
    <location>
        <begin position="225"/>
        <end position="244"/>
    </location>
</feature>
<dbReference type="EMBL" id="CP001329">
    <property type="protein sequence ID" value="ACO65817.1"/>
    <property type="molecule type" value="Genomic_DNA"/>
</dbReference>
<dbReference type="Proteomes" id="UP000002009">
    <property type="component" value="Chromosome 9"/>
</dbReference>
<feature type="compositionally biased region" description="Low complexity" evidence="1">
    <location>
        <begin position="125"/>
        <end position="135"/>
    </location>
</feature>
<reference evidence="2 3" key="1">
    <citation type="journal article" date="2009" name="Science">
        <title>Green evolution and dynamic adaptations revealed by genomes of the marine picoeukaryotes Micromonas.</title>
        <authorList>
            <person name="Worden A.Z."/>
            <person name="Lee J.H."/>
            <person name="Mock T."/>
            <person name="Rouze P."/>
            <person name="Simmons M.P."/>
            <person name="Aerts A.L."/>
            <person name="Allen A.E."/>
            <person name="Cuvelier M.L."/>
            <person name="Derelle E."/>
            <person name="Everett M.V."/>
            <person name="Foulon E."/>
            <person name="Grimwood J."/>
            <person name="Gundlach H."/>
            <person name="Henrissat B."/>
            <person name="Napoli C."/>
            <person name="McDonald S.M."/>
            <person name="Parker M.S."/>
            <person name="Rombauts S."/>
            <person name="Salamov A."/>
            <person name="Von Dassow P."/>
            <person name="Badger J.H."/>
            <person name="Coutinho P.M."/>
            <person name="Demir E."/>
            <person name="Dubchak I."/>
            <person name="Gentemann C."/>
            <person name="Eikrem W."/>
            <person name="Gready J.E."/>
            <person name="John U."/>
            <person name="Lanier W."/>
            <person name="Lindquist E.A."/>
            <person name="Lucas S."/>
            <person name="Mayer K.F."/>
            <person name="Moreau H."/>
            <person name="Not F."/>
            <person name="Otillar R."/>
            <person name="Panaud O."/>
            <person name="Pangilinan J."/>
            <person name="Paulsen I."/>
            <person name="Piegu B."/>
            <person name="Poliakov A."/>
            <person name="Robbens S."/>
            <person name="Schmutz J."/>
            <person name="Toulza E."/>
            <person name="Wyss T."/>
            <person name="Zelensky A."/>
            <person name="Zhou K."/>
            <person name="Armbrust E.V."/>
            <person name="Bhattacharya D."/>
            <person name="Goodenough U.W."/>
            <person name="Van de Peer Y."/>
            <person name="Grigoriev I.V."/>
        </authorList>
    </citation>
    <scope>NUCLEOTIDE SEQUENCE [LARGE SCALE GENOMIC DNA]</scope>
    <source>
        <strain evidence="3">RCC299 / NOUM17</strain>
    </source>
</reference>
<feature type="compositionally biased region" description="Basic and acidic residues" evidence="1">
    <location>
        <begin position="204"/>
        <end position="213"/>
    </location>
</feature>
<dbReference type="InParanoid" id="C1EC14"/>
<feature type="compositionally biased region" description="Basic residues" evidence="1">
    <location>
        <begin position="585"/>
        <end position="594"/>
    </location>
</feature>
<dbReference type="RefSeq" id="XP_002504559.1">
    <property type="nucleotide sequence ID" value="XM_002504513.1"/>
</dbReference>